<dbReference type="PROSITE" id="PS51352">
    <property type="entry name" value="THIOREDOXIN_2"/>
    <property type="match status" value="1"/>
</dbReference>
<reference evidence="15" key="1">
    <citation type="journal article" date="2019" name="Int. J. Syst. Evol. Microbiol.">
        <title>The Global Catalogue of Microorganisms (GCM) 10K type strain sequencing project: providing services to taxonomists for standard genome sequencing and annotation.</title>
        <authorList>
            <consortium name="The Broad Institute Genomics Platform"/>
            <consortium name="The Broad Institute Genome Sequencing Center for Infectious Disease"/>
            <person name="Wu L."/>
            <person name="Ma J."/>
        </authorList>
    </citation>
    <scope>NUCLEOTIDE SEQUENCE [LARGE SCALE GENOMIC DNA]</scope>
    <source>
        <strain evidence="15">KACC 12602</strain>
    </source>
</reference>
<evidence type="ECO:0000256" key="2">
    <source>
        <dbReference type="ARBA" id="ARBA00011245"/>
    </source>
</evidence>
<keyword evidence="6 14" id="KW-0560">Oxidoreductase</keyword>
<accession>A0ABW0EBB0</accession>
<evidence type="ECO:0000256" key="4">
    <source>
        <dbReference type="ARBA" id="ARBA00022559"/>
    </source>
</evidence>
<keyword evidence="7" id="KW-1015">Disulfide bond</keyword>
<dbReference type="PIRSF" id="PIRSF000239">
    <property type="entry name" value="AHPC"/>
    <property type="match status" value="1"/>
</dbReference>
<keyword evidence="15" id="KW-1185">Reference proteome</keyword>
<protein>
    <recommendedName>
        <fullName evidence="3">thioredoxin-dependent peroxiredoxin</fullName>
        <ecNumber evidence="3">1.11.1.24</ecNumber>
    </recommendedName>
    <alternativeName>
        <fullName evidence="9">Thioredoxin peroxidase</fullName>
    </alternativeName>
    <alternativeName>
        <fullName evidence="11">Thioredoxin-dependent peroxiredoxin Bcp</fullName>
    </alternativeName>
</protein>
<dbReference type="InterPro" id="IPR024706">
    <property type="entry name" value="Peroxiredoxin_AhpC-typ"/>
</dbReference>
<dbReference type="InterPro" id="IPR050924">
    <property type="entry name" value="Peroxiredoxin_BCP/PrxQ"/>
</dbReference>
<evidence type="ECO:0000256" key="9">
    <source>
        <dbReference type="ARBA" id="ARBA00032824"/>
    </source>
</evidence>
<evidence type="ECO:0000313" key="14">
    <source>
        <dbReference type="EMBL" id="MFC5271614.1"/>
    </source>
</evidence>
<comment type="subunit">
    <text evidence="2">Monomer.</text>
</comment>
<evidence type="ECO:0000256" key="8">
    <source>
        <dbReference type="ARBA" id="ARBA00023284"/>
    </source>
</evidence>
<dbReference type="InterPro" id="IPR036249">
    <property type="entry name" value="Thioredoxin-like_sf"/>
</dbReference>
<evidence type="ECO:0000256" key="10">
    <source>
        <dbReference type="ARBA" id="ARBA00038489"/>
    </source>
</evidence>
<dbReference type="Proteomes" id="UP001596161">
    <property type="component" value="Unassembled WGS sequence"/>
</dbReference>
<dbReference type="CDD" id="cd03017">
    <property type="entry name" value="PRX_BCP"/>
    <property type="match status" value="1"/>
</dbReference>
<dbReference type="RefSeq" id="WP_378017976.1">
    <property type="nucleotide sequence ID" value="NZ_JBHSKT010000008.1"/>
</dbReference>
<evidence type="ECO:0000256" key="11">
    <source>
        <dbReference type="ARBA" id="ARBA00042639"/>
    </source>
</evidence>
<evidence type="ECO:0000256" key="3">
    <source>
        <dbReference type="ARBA" id="ARBA00013017"/>
    </source>
</evidence>
<evidence type="ECO:0000313" key="15">
    <source>
        <dbReference type="Proteomes" id="UP001596161"/>
    </source>
</evidence>
<evidence type="ECO:0000256" key="12">
    <source>
        <dbReference type="ARBA" id="ARBA00049091"/>
    </source>
</evidence>
<dbReference type="Pfam" id="PF00578">
    <property type="entry name" value="AhpC-TSA"/>
    <property type="match status" value="1"/>
</dbReference>
<evidence type="ECO:0000256" key="6">
    <source>
        <dbReference type="ARBA" id="ARBA00023002"/>
    </source>
</evidence>
<comment type="similarity">
    <text evidence="10">Belongs to the peroxiredoxin family. BCP/PrxQ subfamily.</text>
</comment>
<dbReference type="SUPFAM" id="SSF52833">
    <property type="entry name" value="Thioredoxin-like"/>
    <property type="match status" value="1"/>
</dbReference>
<comment type="catalytic activity">
    <reaction evidence="12">
        <text>a hydroperoxide + [thioredoxin]-dithiol = an alcohol + [thioredoxin]-disulfide + H2O</text>
        <dbReference type="Rhea" id="RHEA:62620"/>
        <dbReference type="Rhea" id="RHEA-COMP:10698"/>
        <dbReference type="Rhea" id="RHEA-COMP:10700"/>
        <dbReference type="ChEBI" id="CHEBI:15377"/>
        <dbReference type="ChEBI" id="CHEBI:29950"/>
        <dbReference type="ChEBI" id="CHEBI:30879"/>
        <dbReference type="ChEBI" id="CHEBI:35924"/>
        <dbReference type="ChEBI" id="CHEBI:50058"/>
        <dbReference type="EC" id="1.11.1.24"/>
    </reaction>
</comment>
<gene>
    <name evidence="14" type="primary">bcp</name>
    <name evidence="14" type="ORF">ACFPIB_13405</name>
</gene>
<evidence type="ECO:0000256" key="7">
    <source>
        <dbReference type="ARBA" id="ARBA00023157"/>
    </source>
</evidence>
<comment type="function">
    <text evidence="1">Thiol-specific peroxidase that catalyzes the reduction of hydrogen peroxide and organic hydroperoxides to water and alcohols, respectively. Plays a role in cell protection against oxidative stress by detoxifying peroxides and as sensor of hydrogen peroxide-mediated signaling events.</text>
</comment>
<comment type="caution">
    <text evidence="14">The sequence shown here is derived from an EMBL/GenBank/DDBJ whole genome shotgun (WGS) entry which is preliminary data.</text>
</comment>
<dbReference type="InterPro" id="IPR013766">
    <property type="entry name" value="Thioredoxin_domain"/>
</dbReference>
<dbReference type="GO" id="GO:0140824">
    <property type="term" value="F:thioredoxin-dependent peroxiredoxin activity"/>
    <property type="evidence" value="ECO:0007669"/>
    <property type="project" value="UniProtKB-EC"/>
</dbReference>
<dbReference type="PANTHER" id="PTHR42801:SF4">
    <property type="entry name" value="AHPC_TSA FAMILY PROTEIN"/>
    <property type="match status" value="1"/>
</dbReference>
<sequence length="150" mass="17277">MTLQIGDIAPDFEVKNQHGEPVKLSGFRGKKVVLYFYPKDDTPGCTAQACSLRDNYTELLNQGYVVLGVSVDNEKKHQKFIDKYELPFPLLADTEHEIVEKYGVWQEKSMYGRKYMGTMRYTFVIDEEGKIEYIITKVDTKNHAAQILKS</sequence>
<dbReference type="NCBIfam" id="NF006960">
    <property type="entry name" value="PRK09437.1"/>
    <property type="match status" value="1"/>
</dbReference>
<dbReference type="Gene3D" id="3.40.30.10">
    <property type="entry name" value="Glutaredoxin"/>
    <property type="match status" value="1"/>
</dbReference>
<dbReference type="EMBL" id="JBHSKT010000008">
    <property type="protein sequence ID" value="MFC5271614.1"/>
    <property type="molecule type" value="Genomic_DNA"/>
</dbReference>
<evidence type="ECO:0000259" key="13">
    <source>
        <dbReference type="PROSITE" id="PS51352"/>
    </source>
</evidence>
<evidence type="ECO:0000256" key="1">
    <source>
        <dbReference type="ARBA" id="ARBA00003330"/>
    </source>
</evidence>
<evidence type="ECO:0000256" key="5">
    <source>
        <dbReference type="ARBA" id="ARBA00022862"/>
    </source>
</evidence>
<dbReference type="PANTHER" id="PTHR42801">
    <property type="entry name" value="THIOREDOXIN-DEPENDENT PEROXIDE REDUCTASE"/>
    <property type="match status" value="1"/>
</dbReference>
<name>A0ABW0EBB0_9BACT</name>
<dbReference type="InterPro" id="IPR000866">
    <property type="entry name" value="AhpC/TSA"/>
</dbReference>
<keyword evidence="4 14" id="KW-0575">Peroxidase</keyword>
<dbReference type="EC" id="1.11.1.24" evidence="3"/>
<proteinExistence type="inferred from homology"/>
<keyword evidence="8" id="KW-0676">Redox-active center</keyword>
<feature type="domain" description="Thioredoxin" evidence="13">
    <location>
        <begin position="3"/>
        <end position="150"/>
    </location>
</feature>
<organism evidence="14 15">
    <name type="scientific">Adhaeribacter terreus</name>
    <dbReference type="NCBI Taxonomy" id="529703"/>
    <lineage>
        <taxon>Bacteria</taxon>
        <taxon>Pseudomonadati</taxon>
        <taxon>Bacteroidota</taxon>
        <taxon>Cytophagia</taxon>
        <taxon>Cytophagales</taxon>
        <taxon>Hymenobacteraceae</taxon>
        <taxon>Adhaeribacter</taxon>
    </lineage>
</organism>
<keyword evidence="5" id="KW-0049">Antioxidant</keyword>